<evidence type="ECO:0000256" key="4">
    <source>
        <dbReference type="ARBA" id="ARBA00022801"/>
    </source>
</evidence>
<keyword evidence="7" id="KW-0456">Lyase</keyword>
<comment type="similarity">
    <text evidence="1 8">Belongs to the SOS response-associated peptidase family.</text>
</comment>
<evidence type="ECO:0000313" key="9">
    <source>
        <dbReference type="EMBL" id="MBP2111907.1"/>
    </source>
</evidence>
<evidence type="ECO:0000256" key="1">
    <source>
        <dbReference type="ARBA" id="ARBA00008136"/>
    </source>
</evidence>
<proteinExistence type="inferred from homology"/>
<accession>A0ABS4NPB6</accession>
<evidence type="ECO:0000256" key="2">
    <source>
        <dbReference type="ARBA" id="ARBA00022670"/>
    </source>
</evidence>
<evidence type="ECO:0000256" key="5">
    <source>
        <dbReference type="ARBA" id="ARBA00023124"/>
    </source>
</evidence>
<dbReference type="Pfam" id="PF02586">
    <property type="entry name" value="SRAP"/>
    <property type="match status" value="1"/>
</dbReference>
<gene>
    <name evidence="9" type="ORF">J2Z70_002048</name>
</gene>
<dbReference type="Gene3D" id="3.90.1680.10">
    <property type="entry name" value="SOS response associated peptidase-like"/>
    <property type="match status" value="1"/>
</dbReference>
<evidence type="ECO:0000256" key="7">
    <source>
        <dbReference type="ARBA" id="ARBA00023239"/>
    </source>
</evidence>
<sequence>MCGRYTITVTLEELIAKYFIREHPLIQYAPRYNAAPMQHIAAVIHDGTQNKLGELRWGLLPSWSKEDKNAAKLINARSETLLEKASFKGLVASRRCVIPADGFYDWKTLEGGKQPMRITMRDGKLFSMAALYDIWTSPDGGRISTCTIITTAPNTLMKDIHDRMPVILDADGEAQWLERSNRNIPDLMKLLRPYDAEQMMAYPVSPAVGNARSDYPELIRRAGPEPVQGTLF</sequence>
<dbReference type="Proteomes" id="UP000773462">
    <property type="component" value="Unassembled WGS sequence"/>
</dbReference>
<dbReference type="EC" id="3.4.-.-" evidence="8"/>
<dbReference type="InterPro" id="IPR003738">
    <property type="entry name" value="SRAP"/>
</dbReference>
<dbReference type="SUPFAM" id="SSF143081">
    <property type="entry name" value="BB1717-like"/>
    <property type="match status" value="1"/>
</dbReference>
<keyword evidence="2 8" id="KW-0645">Protease</keyword>
<keyword evidence="4 8" id="KW-0378">Hydrolase</keyword>
<dbReference type="RefSeq" id="WP_036732300.1">
    <property type="nucleotide sequence ID" value="NZ_JAGGLV010000005.1"/>
</dbReference>
<keyword evidence="5" id="KW-0190">Covalent protein-DNA linkage</keyword>
<comment type="caution">
    <text evidence="9">The sequence shown here is derived from an EMBL/GenBank/DDBJ whole genome shotgun (WGS) entry which is preliminary data.</text>
</comment>
<evidence type="ECO:0000256" key="6">
    <source>
        <dbReference type="ARBA" id="ARBA00023125"/>
    </source>
</evidence>
<keyword evidence="3" id="KW-0227">DNA damage</keyword>
<dbReference type="InterPro" id="IPR036590">
    <property type="entry name" value="SRAP-like"/>
</dbReference>
<reference evidence="9 10" key="1">
    <citation type="submission" date="2021-03" db="EMBL/GenBank/DDBJ databases">
        <title>Genomic Encyclopedia of Type Strains, Phase IV (KMG-IV): sequencing the most valuable type-strain genomes for metagenomic binning, comparative biology and taxonomic classification.</title>
        <authorList>
            <person name="Goeker M."/>
        </authorList>
    </citation>
    <scope>NUCLEOTIDE SEQUENCE [LARGE SCALE GENOMIC DNA]</scope>
    <source>
        <strain evidence="9 10">DSM 101953</strain>
    </source>
</reference>
<keyword evidence="10" id="KW-1185">Reference proteome</keyword>
<organism evidence="9 10">
    <name type="scientific">Paenibacillus silagei</name>
    <dbReference type="NCBI Taxonomy" id="1670801"/>
    <lineage>
        <taxon>Bacteria</taxon>
        <taxon>Bacillati</taxon>
        <taxon>Bacillota</taxon>
        <taxon>Bacilli</taxon>
        <taxon>Bacillales</taxon>
        <taxon>Paenibacillaceae</taxon>
        <taxon>Paenibacillus</taxon>
    </lineage>
</organism>
<evidence type="ECO:0000313" key="10">
    <source>
        <dbReference type="Proteomes" id="UP000773462"/>
    </source>
</evidence>
<evidence type="ECO:0000256" key="3">
    <source>
        <dbReference type="ARBA" id="ARBA00022763"/>
    </source>
</evidence>
<protein>
    <recommendedName>
        <fullName evidence="8">Abasic site processing protein</fullName>
        <ecNumber evidence="8">3.4.-.-</ecNumber>
    </recommendedName>
</protein>
<name>A0ABS4NPB6_9BACL</name>
<evidence type="ECO:0000256" key="8">
    <source>
        <dbReference type="RuleBase" id="RU364100"/>
    </source>
</evidence>
<dbReference type="PANTHER" id="PTHR13604">
    <property type="entry name" value="DC12-RELATED"/>
    <property type="match status" value="1"/>
</dbReference>
<dbReference type="EMBL" id="JAGGLV010000005">
    <property type="protein sequence ID" value="MBP2111907.1"/>
    <property type="molecule type" value="Genomic_DNA"/>
</dbReference>
<keyword evidence="6" id="KW-0238">DNA-binding</keyword>
<dbReference type="PANTHER" id="PTHR13604:SF0">
    <property type="entry name" value="ABASIC SITE PROCESSING PROTEIN HMCES"/>
    <property type="match status" value="1"/>
</dbReference>